<comment type="caution">
    <text evidence="8">The sequence shown here is derived from an EMBL/GenBank/DDBJ whole genome shotgun (WGS) entry which is preliminary data.</text>
</comment>
<proteinExistence type="inferred from homology"/>
<dbReference type="GO" id="GO:0006310">
    <property type="term" value="P:DNA recombination"/>
    <property type="evidence" value="ECO:0007669"/>
    <property type="project" value="UniProtKB-KW"/>
</dbReference>
<dbReference type="Gene3D" id="1.10.443.10">
    <property type="entry name" value="Intergrase catalytic core"/>
    <property type="match status" value="1"/>
</dbReference>
<dbReference type="InterPro" id="IPR044068">
    <property type="entry name" value="CB"/>
</dbReference>
<dbReference type="InterPro" id="IPR050808">
    <property type="entry name" value="Phage_Integrase"/>
</dbReference>
<dbReference type="GO" id="GO:0003677">
    <property type="term" value="F:DNA binding"/>
    <property type="evidence" value="ECO:0007669"/>
    <property type="project" value="UniProtKB-UniRule"/>
</dbReference>
<evidence type="ECO:0000256" key="1">
    <source>
        <dbReference type="ARBA" id="ARBA00008857"/>
    </source>
</evidence>
<dbReference type="EMBL" id="AEJC01000293">
    <property type="protein sequence ID" value="EKX65437.1"/>
    <property type="molecule type" value="Genomic_DNA"/>
</dbReference>
<dbReference type="SUPFAM" id="SSF56349">
    <property type="entry name" value="DNA breaking-rejoining enzymes"/>
    <property type="match status" value="2"/>
</dbReference>
<dbReference type="InterPro" id="IPR000843">
    <property type="entry name" value="HTH_LacI"/>
</dbReference>
<keyword evidence="2" id="KW-0229">DNA integration</keyword>
<reference evidence="8 9" key="1">
    <citation type="submission" date="2012-11" db="EMBL/GenBank/DDBJ databases">
        <authorList>
            <person name="Huguet-Tapia J.C."/>
            <person name="Durkin A.S."/>
            <person name="Pettis G.S."/>
            <person name="Badger J.H."/>
        </authorList>
    </citation>
    <scope>NUCLEOTIDE SEQUENCE [LARGE SCALE GENOMIC DNA]</scope>
    <source>
        <strain evidence="8 9">91-03</strain>
    </source>
</reference>
<dbReference type="Gene3D" id="1.10.150.130">
    <property type="match status" value="1"/>
</dbReference>
<comment type="similarity">
    <text evidence="1">Belongs to the 'phage' integrase family.</text>
</comment>
<dbReference type="Pfam" id="PF00356">
    <property type="entry name" value="LacI"/>
    <property type="match status" value="1"/>
</dbReference>
<protein>
    <submittedName>
        <fullName evidence="8">Transcriptional regulator, LacI family</fullName>
    </submittedName>
</protein>
<dbReference type="GO" id="GO:0015074">
    <property type="term" value="P:DNA integration"/>
    <property type="evidence" value="ECO:0007669"/>
    <property type="project" value="UniProtKB-KW"/>
</dbReference>
<dbReference type="PATRIC" id="fig|698759.3.peg.3950"/>
<dbReference type="InterPro" id="IPR013762">
    <property type="entry name" value="Integrase-like_cat_sf"/>
</dbReference>
<dbReference type="Gene3D" id="1.10.260.40">
    <property type="entry name" value="lambda repressor-like DNA-binding domains"/>
    <property type="match status" value="1"/>
</dbReference>
<dbReference type="PROSITE" id="PS50932">
    <property type="entry name" value="HTH_LACI_2"/>
    <property type="match status" value="1"/>
</dbReference>
<evidence type="ECO:0000259" key="6">
    <source>
        <dbReference type="PROSITE" id="PS50932"/>
    </source>
</evidence>
<dbReference type="PROSITE" id="PS51900">
    <property type="entry name" value="CB"/>
    <property type="match status" value="1"/>
</dbReference>
<dbReference type="GO" id="GO:0006355">
    <property type="term" value="P:regulation of DNA-templated transcription"/>
    <property type="evidence" value="ECO:0007669"/>
    <property type="project" value="InterPro"/>
</dbReference>
<evidence type="ECO:0000256" key="5">
    <source>
        <dbReference type="PROSITE-ProRule" id="PRU01248"/>
    </source>
</evidence>
<dbReference type="Proteomes" id="UP000010411">
    <property type="component" value="Unassembled WGS sequence"/>
</dbReference>
<dbReference type="PANTHER" id="PTHR30629">
    <property type="entry name" value="PROPHAGE INTEGRASE"/>
    <property type="match status" value="1"/>
</dbReference>
<dbReference type="InterPro" id="IPR004107">
    <property type="entry name" value="Integrase_SAM-like_N"/>
</dbReference>
<evidence type="ECO:0000256" key="4">
    <source>
        <dbReference type="ARBA" id="ARBA00023172"/>
    </source>
</evidence>
<evidence type="ECO:0000313" key="8">
    <source>
        <dbReference type="EMBL" id="EKX65437.1"/>
    </source>
</evidence>
<dbReference type="SUPFAM" id="SSF47413">
    <property type="entry name" value="lambda repressor-like DNA-binding domains"/>
    <property type="match status" value="1"/>
</dbReference>
<dbReference type="InterPro" id="IPR010982">
    <property type="entry name" value="Lambda_DNA-bd_dom_sf"/>
</dbReference>
<keyword evidence="3 5" id="KW-0238">DNA-binding</keyword>
<feature type="domain" description="HTH lacI-type" evidence="6">
    <location>
        <begin position="300"/>
        <end position="354"/>
    </location>
</feature>
<accession>L1KXU1</accession>
<dbReference type="PANTHER" id="PTHR30629:SF2">
    <property type="entry name" value="PROPHAGE INTEGRASE INTS-RELATED"/>
    <property type="match status" value="1"/>
</dbReference>
<organism evidence="8 9">
    <name type="scientific">Streptomyces ipomoeae 91-03</name>
    <dbReference type="NCBI Taxonomy" id="698759"/>
    <lineage>
        <taxon>Bacteria</taxon>
        <taxon>Bacillati</taxon>
        <taxon>Actinomycetota</taxon>
        <taxon>Actinomycetes</taxon>
        <taxon>Kitasatosporales</taxon>
        <taxon>Streptomycetaceae</taxon>
        <taxon>Streptomyces</taxon>
    </lineage>
</organism>
<dbReference type="InterPro" id="IPR010998">
    <property type="entry name" value="Integrase_recombinase_N"/>
</dbReference>
<dbReference type="PROSITE" id="PS00356">
    <property type="entry name" value="HTH_LACI_1"/>
    <property type="match status" value="1"/>
</dbReference>
<dbReference type="RefSeq" id="WP_009315172.1">
    <property type="nucleotide sequence ID" value="NZ_AEJC01000293.1"/>
</dbReference>
<dbReference type="CDD" id="cd01392">
    <property type="entry name" value="HTH_LacI"/>
    <property type="match status" value="1"/>
</dbReference>
<dbReference type="Pfam" id="PF14659">
    <property type="entry name" value="Phage_int_SAM_3"/>
    <property type="match status" value="1"/>
</dbReference>
<evidence type="ECO:0000259" key="7">
    <source>
        <dbReference type="PROSITE" id="PS51900"/>
    </source>
</evidence>
<name>L1KXU1_9ACTN</name>
<keyword evidence="9" id="KW-1185">Reference proteome</keyword>
<evidence type="ECO:0000256" key="3">
    <source>
        <dbReference type="ARBA" id="ARBA00023125"/>
    </source>
</evidence>
<gene>
    <name evidence="8" type="ORF">STRIP9103_05475</name>
</gene>
<dbReference type="AlphaFoldDB" id="L1KXU1"/>
<evidence type="ECO:0000256" key="2">
    <source>
        <dbReference type="ARBA" id="ARBA00022908"/>
    </source>
</evidence>
<dbReference type="SMART" id="SM00354">
    <property type="entry name" value="HTH_LACI"/>
    <property type="match status" value="1"/>
</dbReference>
<keyword evidence="4" id="KW-0233">DNA recombination</keyword>
<evidence type="ECO:0000313" key="9">
    <source>
        <dbReference type="Proteomes" id="UP000010411"/>
    </source>
</evidence>
<dbReference type="InterPro" id="IPR011010">
    <property type="entry name" value="DNA_brk_join_enz"/>
</dbReference>
<sequence length="579" mass="64431">MGFAEKRGNYWRGRYKIASGKHLTVVDENGKAIRFATKGEAQRAASEAENKYRRGEWRDPALGQETFGEYANRWYEAQDLAVSTMQNYRRHIEEHLLPEFEDKALAGILRTDVDLWEKKEKAVYAASSVKTWRSTLHLIFEDAIDEGLITSNPAARRRGRGKRAGRSRDRGPEKVVTDALGILLTAERAALLSGRDDEFVAVVLKGYTGMRWGEIVGLETEYARPGSIRVEWQLYELDTGELVRCPPKDDSYRAIDAMDWLSALIANHVARTRPTPCPCHGRTYVFRGQGAARNGGHQGAKLVDVARRAEVSTGTVSNVLNHPDRVTEAKRVRVEQAIADLGFVRRGAVSEHAAHWRRNGFATWLFTPAVSGWYPKKAPQEARPVPLLGEPWPGVPARGRGASDRADACWLPIAKGLTPHGLRHTHRTMMEDLGTEKVLMDQRMGHIDGSASARYAHVTPGMRKRLILGLTEQWETALDARLALCPTSPVRMLNDLLRRDAPSLWRHLSGPRGSVVSDRSLRQLDAASQQLLGGTTTASWPTTLCGPDTQFAARQPHPYGVRAVHPQCCCPSRRSTAPA</sequence>
<feature type="domain" description="Core-binding (CB)" evidence="7">
    <location>
        <begin position="65"/>
        <end position="144"/>
    </location>
</feature>